<dbReference type="Proteomes" id="UP001633002">
    <property type="component" value="Unassembled WGS sequence"/>
</dbReference>
<dbReference type="EMBL" id="JBJQOH010000003">
    <property type="protein sequence ID" value="KAL3695108.1"/>
    <property type="molecule type" value="Genomic_DNA"/>
</dbReference>
<keyword evidence="1" id="KW-0812">Transmembrane</keyword>
<dbReference type="PANTHER" id="PTHR33417">
    <property type="entry name" value="G-BOX BINDING PROTEIN"/>
    <property type="match status" value="1"/>
</dbReference>
<proteinExistence type="predicted"/>
<sequence length="124" mass="14139">MRGGGSRWVRPEVFPTVAVVVAAIGMNIFCLARNALGNPDVRFSKEERASGYLENYKEGKKYKYHALREYVSKQEPGRVMPRIDAALDGLRKYGLTMVPDLVHLKEFLLRLARMIQFNLLTPIL</sequence>
<dbReference type="InterPro" id="IPR010530">
    <property type="entry name" value="B12D"/>
</dbReference>
<keyword evidence="3" id="KW-1185">Reference proteome</keyword>
<accession>A0ABD3HUP5</accession>
<feature type="transmembrane region" description="Helical" evidence="1">
    <location>
        <begin position="13"/>
        <end position="32"/>
    </location>
</feature>
<dbReference type="Pfam" id="PF06522">
    <property type="entry name" value="B12D"/>
    <property type="match status" value="1"/>
</dbReference>
<organism evidence="2 3">
    <name type="scientific">Riccia sorocarpa</name>
    <dbReference type="NCBI Taxonomy" id="122646"/>
    <lineage>
        <taxon>Eukaryota</taxon>
        <taxon>Viridiplantae</taxon>
        <taxon>Streptophyta</taxon>
        <taxon>Embryophyta</taxon>
        <taxon>Marchantiophyta</taxon>
        <taxon>Marchantiopsida</taxon>
        <taxon>Marchantiidae</taxon>
        <taxon>Marchantiales</taxon>
        <taxon>Ricciaceae</taxon>
        <taxon>Riccia</taxon>
    </lineage>
</organism>
<name>A0ABD3HUP5_9MARC</name>
<keyword evidence="1" id="KW-1133">Transmembrane helix</keyword>
<evidence type="ECO:0000313" key="3">
    <source>
        <dbReference type="Proteomes" id="UP001633002"/>
    </source>
</evidence>
<reference evidence="2 3" key="1">
    <citation type="submission" date="2024-09" db="EMBL/GenBank/DDBJ databases">
        <title>Chromosome-scale assembly of Riccia sorocarpa.</title>
        <authorList>
            <person name="Paukszto L."/>
        </authorList>
    </citation>
    <scope>NUCLEOTIDE SEQUENCE [LARGE SCALE GENOMIC DNA]</scope>
    <source>
        <strain evidence="2">LP-2024</strain>
        <tissue evidence="2">Aerial parts of the thallus</tissue>
    </source>
</reference>
<comment type="caution">
    <text evidence="2">The sequence shown here is derived from an EMBL/GenBank/DDBJ whole genome shotgun (WGS) entry which is preliminary data.</text>
</comment>
<dbReference type="AlphaFoldDB" id="A0ABD3HUP5"/>
<keyword evidence="1" id="KW-0472">Membrane</keyword>
<evidence type="ECO:0000313" key="2">
    <source>
        <dbReference type="EMBL" id="KAL3695108.1"/>
    </source>
</evidence>
<evidence type="ECO:0000256" key="1">
    <source>
        <dbReference type="SAM" id="Phobius"/>
    </source>
</evidence>
<gene>
    <name evidence="2" type="ORF">R1sor_008759</name>
</gene>
<protein>
    <submittedName>
        <fullName evidence="2">Uncharacterized protein</fullName>
    </submittedName>
</protein>